<dbReference type="Proteomes" id="UP000708208">
    <property type="component" value="Unassembled WGS sequence"/>
</dbReference>
<dbReference type="PANTHER" id="PTHR46954:SF1">
    <property type="entry name" value="C2H2-TYPE DOMAIN-CONTAINING PROTEIN"/>
    <property type="match status" value="1"/>
</dbReference>
<evidence type="ECO:0000313" key="2">
    <source>
        <dbReference type="Proteomes" id="UP000708208"/>
    </source>
</evidence>
<organism evidence="1 2">
    <name type="scientific">Allacma fusca</name>
    <dbReference type="NCBI Taxonomy" id="39272"/>
    <lineage>
        <taxon>Eukaryota</taxon>
        <taxon>Metazoa</taxon>
        <taxon>Ecdysozoa</taxon>
        <taxon>Arthropoda</taxon>
        <taxon>Hexapoda</taxon>
        <taxon>Collembola</taxon>
        <taxon>Symphypleona</taxon>
        <taxon>Sminthuridae</taxon>
        <taxon>Allacma</taxon>
    </lineage>
</organism>
<protein>
    <submittedName>
        <fullName evidence="1">Uncharacterized protein</fullName>
    </submittedName>
</protein>
<name>A0A8J2J7Q5_9HEXA</name>
<sequence>MIKMPKEKAGQDLYLKLKSVWRKYRQTKPVVEADKEMHAWWNVNKFDPRAVIIKLDELNLKNQSRPKPILVGFAPESISDSEKETNNDTVDTEYTRTFQYETPAQNRVKKTIGDLYNNIDLLQKLKNTPKGISEEQRYELKSMKAKLVLQKNKLKRLKRNQRSSQKLRKNQRAALQQLRKKHPECTEEFDRITAATPKPGRPAIEQKQPGLLKAILDIVSANAMADERRRCETLRTGFTLSEVLGELKNMAEYVYPKASDIEDCYEFLIPERGGSDDEFSCTDAPCELPTTVKKYPKHLFEFEDINISQNWIADHVQQTQYLLQTALKHHAAVHDPNETGDTRENVCGFNDVTVSSEEMPIINNIEAWLQPVFIDANDLDIAEEIEVE</sequence>
<dbReference type="EMBL" id="CAJVCH010010448">
    <property type="protein sequence ID" value="CAG7667487.1"/>
    <property type="molecule type" value="Genomic_DNA"/>
</dbReference>
<proteinExistence type="predicted"/>
<dbReference type="PANTHER" id="PTHR46954">
    <property type="entry name" value="C2H2-TYPE DOMAIN-CONTAINING PROTEIN"/>
    <property type="match status" value="1"/>
</dbReference>
<comment type="caution">
    <text evidence="1">The sequence shown here is derived from an EMBL/GenBank/DDBJ whole genome shotgun (WGS) entry which is preliminary data.</text>
</comment>
<reference evidence="1" key="1">
    <citation type="submission" date="2021-06" db="EMBL/GenBank/DDBJ databases">
        <authorList>
            <person name="Hodson N. C."/>
            <person name="Mongue J. A."/>
            <person name="Jaron S. K."/>
        </authorList>
    </citation>
    <scope>NUCLEOTIDE SEQUENCE</scope>
</reference>
<accession>A0A8J2J7Q5</accession>
<dbReference type="AlphaFoldDB" id="A0A8J2J7Q5"/>
<gene>
    <name evidence="1" type="ORF">AFUS01_LOCUS1834</name>
</gene>
<keyword evidence="2" id="KW-1185">Reference proteome</keyword>
<evidence type="ECO:0000313" key="1">
    <source>
        <dbReference type="EMBL" id="CAG7667487.1"/>
    </source>
</evidence>